<dbReference type="AlphaFoldDB" id="A0A0L8VAD8"/>
<keyword evidence="3" id="KW-1185">Reference proteome</keyword>
<reference evidence="3" key="1">
    <citation type="submission" date="2015-07" db="EMBL/GenBank/DDBJ databases">
        <title>Genome sequencing of Sunxiuqinia dokdonensis strain SK.</title>
        <authorList>
            <person name="Ahn S."/>
            <person name="Kim B.-C."/>
        </authorList>
    </citation>
    <scope>NUCLEOTIDE SEQUENCE [LARGE SCALE GENOMIC DNA]</scope>
    <source>
        <strain evidence="3">SK</strain>
    </source>
</reference>
<dbReference type="STRING" id="1409788.NC99_17540"/>
<dbReference type="EMBL" id="LGIA01000136">
    <property type="protein sequence ID" value="KOH45426.1"/>
    <property type="molecule type" value="Genomic_DNA"/>
</dbReference>
<evidence type="ECO:0000313" key="2">
    <source>
        <dbReference type="EMBL" id="KOH45426.1"/>
    </source>
</evidence>
<evidence type="ECO:0000313" key="3">
    <source>
        <dbReference type="Proteomes" id="UP000036958"/>
    </source>
</evidence>
<comment type="caution">
    <text evidence="2">The sequence shown here is derived from an EMBL/GenBank/DDBJ whole genome shotgun (WGS) entry which is preliminary data.</text>
</comment>
<organism evidence="2 3">
    <name type="scientific">Sunxiuqinia dokdonensis</name>
    <dbReference type="NCBI Taxonomy" id="1409788"/>
    <lineage>
        <taxon>Bacteria</taxon>
        <taxon>Pseudomonadati</taxon>
        <taxon>Bacteroidota</taxon>
        <taxon>Bacteroidia</taxon>
        <taxon>Marinilabiliales</taxon>
        <taxon>Prolixibacteraceae</taxon>
        <taxon>Sunxiuqinia</taxon>
    </lineage>
</organism>
<evidence type="ECO:0000256" key="1">
    <source>
        <dbReference type="SAM" id="MobiDB-lite"/>
    </source>
</evidence>
<feature type="region of interest" description="Disordered" evidence="1">
    <location>
        <begin position="1"/>
        <end position="20"/>
    </location>
</feature>
<name>A0A0L8VAD8_9BACT</name>
<sequence>MKEMKGWIFSRTKASREKNGPSDPIQFVSCQFNGSKCVNQRAKINQCLFKSHDSFVDKEYDDSIEELKTAYVATHDILGSPCASCAQLFRTRITQSMEQIHGELHRMTTGFFRWDCYKPSYEVANTMINEFRKNA</sequence>
<protein>
    <submittedName>
        <fullName evidence="2">Uncharacterized protein</fullName>
    </submittedName>
</protein>
<gene>
    <name evidence="2" type="ORF">NC99_17540</name>
</gene>
<dbReference type="Proteomes" id="UP000036958">
    <property type="component" value="Unassembled WGS sequence"/>
</dbReference>
<proteinExistence type="predicted"/>
<accession>A0A0L8VAD8</accession>